<dbReference type="InterPro" id="IPR019194">
    <property type="entry name" value="Tscrpt_elong_fac_Eaf_N"/>
</dbReference>
<feature type="compositionally biased region" description="Low complexity" evidence="8">
    <location>
        <begin position="110"/>
        <end position="130"/>
    </location>
</feature>
<evidence type="ECO:0000256" key="5">
    <source>
        <dbReference type="ARBA" id="ARBA00023159"/>
    </source>
</evidence>
<feature type="compositionally biased region" description="Low complexity" evidence="8">
    <location>
        <begin position="144"/>
        <end position="157"/>
    </location>
</feature>
<name>A0ABR1F2P1_9ASCO</name>
<keyword evidence="11" id="KW-1185">Reference proteome</keyword>
<dbReference type="GeneID" id="90035642"/>
<keyword evidence="10" id="KW-0648">Protein biosynthesis</keyword>
<evidence type="ECO:0000256" key="3">
    <source>
        <dbReference type="ARBA" id="ARBA00022553"/>
    </source>
</evidence>
<dbReference type="RefSeq" id="XP_064767149.1">
    <property type="nucleotide sequence ID" value="XM_064910130.1"/>
</dbReference>
<evidence type="ECO:0000256" key="6">
    <source>
        <dbReference type="ARBA" id="ARBA00023163"/>
    </source>
</evidence>
<dbReference type="Pfam" id="PF09816">
    <property type="entry name" value="EAF"/>
    <property type="match status" value="1"/>
</dbReference>
<dbReference type="GO" id="GO:0003746">
    <property type="term" value="F:translation elongation factor activity"/>
    <property type="evidence" value="ECO:0007669"/>
    <property type="project" value="UniProtKB-KW"/>
</dbReference>
<accession>A0ABR1F2P1</accession>
<keyword evidence="5" id="KW-0010">Activator</keyword>
<feature type="compositionally biased region" description="Low complexity" evidence="8">
    <location>
        <begin position="249"/>
        <end position="262"/>
    </location>
</feature>
<gene>
    <name evidence="10" type="ORF">BZA70DRAFT_201384</name>
</gene>
<feature type="compositionally biased region" description="Acidic residues" evidence="8">
    <location>
        <begin position="232"/>
        <end position="246"/>
    </location>
</feature>
<comment type="similarity">
    <text evidence="2">Belongs to the EAF family.</text>
</comment>
<dbReference type="PANTHER" id="PTHR15970:SF2">
    <property type="entry name" value="ELL-ASSOCIATED FACTOR EAF"/>
    <property type="match status" value="1"/>
</dbReference>
<comment type="caution">
    <text evidence="10">The sequence shown here is derived from an EMBL/GenBank/DDBJ whole genome shotgun (WGS) entry which is preliminary data.</text>
</comment>
<proteinExistence type="inferred from homology"/>
<evidence type="ECO:0000256" key="8">
    <source>
        <dbReference type="SAM" id="MobiDB-lite"/>
    </source>
</evidence>
<sequence>MIDPSKNGEYPITVSRSFAEPASSDQLFALRYNFKPESVDDSQPSVLTRSGSEFTLRSPGIQEESFTFTGQSTEGKDVDCLLIYNEVTNSFELKRLSNVIRLKTSRSAPKKPSATSANSSASSSSTSPTKEPIVRRSKDERVIDLPSLDDLPASSSDQTSAVPRAQVRVPSPSVQKDDRTPSGRAQARKHGDADLSSSASSDEDDDVPLRASTSSQPLRQPISAKARFAAAEVEEPESSSDEDEDDAPRSQPQSQPQPARQPRQPPAIPQVRAPVPIPVSSRGPISLRGYTGYGRVEDDISSSSEEE</sequence>
<feature type="domain" description="Transcription elongation factor Eaf N-terminal" evidence="9">
    <location>
        <begin position="10"/>
        <end position="107"/>
    </location>
</feature>
<feature type="region of interest" description="Disordered" evidence="8">
    <location>
        <begin position="105"/>
        <end position="307"/>
    </location>
</feature>
<organism evidence="10 11">
    <name type="scientific">Myxozyma melibiosi</name>
    <dbReference type="NCBI Taxonomy" id="54550"/>
    <lineage>
        <taxon>Eukaryota</taxon>
        <taxon>Fungi</taxon>
        <taxon>Dikarya</taxon>
        <taxon>Ascomycota</taxon>
        <taxon>Saccharomycotina</taxon>
        <taxon>Lipomycetes</taxon>
        <taxon>Lipomycetales</taxon>
        <taxon>Lipomycetaceae</taxon>
        <taxon>Myxozyma</taxon>
    </lineage>
</organism>
<evidence type="ECO:0000256" key="1">
    <source>
        <dbReference type="ARBA" id="ARBA00004123"/>
    </source>
</evidence>
<evidence type="ECO:0000256" key="4">
    <source>
        <dbReference type="ARBA" id="ARBA00023015"/>
    </source>
</evidence>
<dbReference type="Proteomes" id="UP001498771">
    <property type="component" value="Unassembled WGS sequence"/>
</dbReference>
<evidence type="ECO:0000313" key="11">
    <source>
        <dbReference type="Proteomes" id="UP001498771"/>
    </source>
</evidence>
<evidence type="ECO:0000259" key="9">
    <source>
        <dbReference type="Pfam" id="PF09816"/>
    </source>
</evidence>
<keyword evidence="7" id="KW-0539">Nucleus</keyword>
<dbReference type="PANTHER" id="PTHR15970">
    <property type="entry name" value="ELL-ASSOCIATED FACTOR EAF"/>
    <property type="match status" value="1"/>
</dbReference>
<keyword evidence="4" id="KW-0805">Transcription regulation</keyword>
<dbReference type="InterPro" id="IPR027093">
    <property type="entry name" value="EAF_fam"/>
</dbReference>
<protein>
    <submittedName>
        <fullName evidence="10">RNA polymerase II transcription elongation factor-domain-containing protein</fullName>
    </submittedName>
</protein>
<evidence type="ECO:0000313" key="10">
    <source>
        <dbReference type="EMBL" id="KAK7204116.1"/>
    </source>
</evidence>
<keyword evidence="10" id="KW-0251">Elongation factor</keyword>
<keyword evidence="6" id="KW-0804">Transcription</keyword>
<feature type="compositionally biased region" description="Basic and acidic residues" evidence="8">
    <location>
        <begin position="132"/>
        <end position="143"/>
    </location>
</feature>
<reference evidence="10 11" key="1">
    <citation type="submission" date="2024-03" db="EMBL/GenBank/DDBJ databases">
        <title>Genome-scale model development and genomic sequencing of the oleaginous clade Lipomyces.</title>
        <authorList>
            <consortium name="Lawrence Berkeley National Laboratory"/>
            <person name="Czajka J.J."/>
            <person name="Han Y."/>
            <person name="Kim J."/>
            <person name="Mondo S.J."/>
            <person name="Hofstad B.A."/>
            <person name="Robles A."/>
            <person name="Haridas S."/>
            <person name="Riley R."/>
            <person name="LaButti K."/>
            <person name="Pangilinan J."/>
            <person name="Andreopoulos W."/>
            <person name="Lipzen A."/>
            <person name="Yan J."/>
            <person name="Wang M."/>
            <person name="Ng V."/>
            <person name="Grigoriev I.V."/>
            <person name="Spatafora J.W."/>
            <person name="Magnuson J.K."/>
            <person name="Baker S.E."/>
            <person name="Pomraning K.R."/>
        </authorList>
    </citation>
    <scope>NUCLEOTIDE SEQUENCE [LARGE SCALE GENOMIC DNA]</scope>
    <source>
        <strain evidence="10 11">Phaff 52-87</strain>
    </source>
</reference>
<comment type="subcellular location">
    <subcellularLocation>
        <location evidence="1">Nucleus</location>
    </subcellularLocation>
</comment>
<evidence type="ECO:0000256" key="2">
    <source>
        <dbReference type="ARBA" id="ARBA00007798"/>
    </source>
</evidence>
<keyword evidence="3" id="KW-0597">Phosphoprotein</keyword>
<evidence type="ECO:0000256" key="7">
    <source>
        <dbReference type="ARBA" id="ARBA00023242"/>
    </source>
</evidence>
<dbReference type="EMBL" id="JBBJBU010000009">
    <property type="protein sequence ID" value="KAK7204116.1"/>
    <property type="molecule type" value="Genomic_DNA"/>
</dbReference>